<dbReference type="CDD" id="cd09176">
    <property type="entry name" value="PLDc_unchar6"/>
    <property type="match status" value="1"/>
</dbReference>
<feature type="domain" description="PLD phosphodiesterase" evidence="1">
    <location>
        <begin position="297"/>
        <end position="328"/>
    </location>
</feature>
<sequence length="590" mass="63094">MLEPDSRSLLSELLRPPAGFHLSHAVGTSFTMTLEAALSVPLAFAGAVEVDDEVGILGAVRRATQRIDLFAQAGCLGLGTASELVTVLEPMVHPVRMPGSRLFHPKVWFLEFERDGERRYRFICSSRNLTNDRTWDAVVSLDGVPDEDLDAEAVRSNHAMAAVLRWLIDDGRTAPALAPERAARIARLAEAWTGIRWEHPDHVRALRVHAFGIGLPSSDAGPRLSGIRTAIVSPFVTDEGVRILRARPGGETTLLSRPEALDRLHPATLQGLSLRVLDEMVDQALADAETSAISAGELRGLHAKVVVHDHAHKQSTVLVGSANATGPAWSNNVEVMVEAEGPKSHVGVEAVLGSLAPLIEEYATTGGAESSQEEEADRRLENALREVARARLVLRVNAEGEYTVTAWAEAAPTADDRYTLSWRMLSQPEPIPGPLPTADDPYESPGLRLEQITPFVVIALTDGDGRRRETLVVADLLDDVPGRGDAIVAAHLTEPTAVARFIRLMLQDGSLTSIGIGGGGAFSSAFGAGVAESGAGLLELLVRASATNRSGLVDVERVLRHVPEDARGSALPPGFAEVWAAVMEAAGVER</sequence>
<evidence type="ECO:0000313" key="2">
    <source>
        <dbReference type="EMBL" id="UPL10776.1"/>
    </source>
</evidence>
<proteinExistence type="predicted"/>
<name>A0ABY4IFP4_9MICO</name>
<reference evidence="2 3" key="1">
    <citation type="submission" date="2021-06" db="EMBL/GenBank/DDBJ databases">
        <title>Genome-based taxonomic framework of Microbacterium strains isolated from marine environment, the description of four new species and reclassification of four preexisting species.</title>
        <authorList>
            <person name="Lee S.D."/>
            <person name="Kim S.-M."/>
            <person name="Byeon Y.-S."/>
            <person name="Yang H.L."/>
            <person name="Kim I.S."/>
        </authorList>
    </citation>
    <scope>NUCLEOTIDE SEQUENCE [LARGE SCALE GENOMIC DNA]</scope>
    <source>
        <strain evidence="2 3">SSW1-51</strain>
    </source>
</reference>
<dbReference type="InterPro" id="IPR001736">
    <property type="entry name" value="PLipase_D/transphosphatidylase"/>
</dbReference>
<gene>
    <name evidence="2" type="ORF">KV394_06505</name>
</gene>
<accession>A0ABY4IFP4</accession>
<dbReference type="Proteomes" id="UP000831467">
    <property type="component" value="Chromosome"/>
</dbReference>
<evidence type="ECO:0000259" key="1">
    <source>
        <dbReference type="PROSITE" id="PS50035"/>
    </source>
</evidence>
<dbReference type="PROSITE" id="PS50035">
    <property type="entry name" value="PLD"/>
    <property type="match status" value="1"/>
</dbReference>
<dbReference type="EMBL" id="CP078076">
    <property type="protein sequence ID" value="UPL10776.1"/>
    <property type="molecule type" value="Genomic_DNA"/>
</dbReference>
<dbReference type="SUPFAM" id="SSF56024">
    <property type="entry name" value="Phospholipase D/nuclease"/>
    <property type="match status" value="1"/>
</dbReference>
<dbReference type="InterPro" id="IPR059166">
    <property type="entry name" value="PLD-like_cat"/>
</dbReference>
<protein>
    <submittedName>
        <fullName evidence="2">Phospholipase D family protein</fullName>
    </submittedName>
</protein>
<evidence type="ECO:0000313" key="3">
    <source>
        <dbReference type="Proteomes" id="UP000831467"/>
    </source>
</evidence>
<dbReference type="RefSeq" id="WP_247982613.1">
    <property type="nucleotide sequence ID" value="NZ_CP078076.1"/>
</dbReference>
<keyword evidence="3" id="KW-1185">Reference proteome</keyword>
<organism evidence="2 3">
    <name type="scientific">Microbacterium sufflavum</name>
    <dbReference type="NCBI Taxonomy" id="2851649"/>
    <lineage>
        <taxon>Bacteria</taxon>
        <taxon>Bacillati</taxon>
        <taxon>Actinomycetota</taxon>
        <taxon>Actinomycetes</taxon>
        <taxon>Micrococcales</taxon>
        <taxon>Microbacteriaceae</taxon>
        <taxon>Microbacterium</taxon>
    </lineage>
</organism>
<dbReference type="Gene3D" id="3.30.870.10">
    <property type="entry name" value="Endonuclease Chain A"/>
    <property type="match status" value="1"/>
</dbReference>